<dbReference type="AlphaFoldDB" id="A0A8H7XSD6"/>
<sequence>MASHVDTFSSTLILPRDSPTVRLPLLFYCKLDRLANKGIRVYSTNKTWLESVFPPSLQSSLCATIVDTRKESDIEFAVADGRVRIYQFNEMVSNHIGSLMRKDADCDDVTTIRAIVKASLHFYHNLCRKPPCQFEGVHMELYKLSATMTEEFDQVFKTDGENILTEEPVTMVVDEDVPMGVTIYNNSDRDLYPYLFYFDPSELTIGGSYLPAIGAGKNAQTTKVDAPLPARLALAIGHGDGGATPWSFLLPPGVKKDLGFFRLFLSTRPASFESILQEESPFSGILSRSMQSQVVQDDFLEDDGWSVQTVTMIQV</sequence>
<reference evidence="1" key="1">
    <citation type="submission" date="2021-02" db="EMBL/GenBank/DDBJ databases">
        <title>Psilocybe cubensis genome.</title>
        <authorList>
            <person name="Mckernan K.J."/>
            <person name="Crawford S."/>
            <person name="Trippe A."/>
            <person name="Kane L.T."/>
            <person name="Mclaughlin S."/>
        </authorList>
    </citation>
    <scope>NUCLEOTIDE SEQUENCE [LARGE SCALE GENOMIC DNA]</scope>
    <source>
        <strain evidence="1">MGC-MH-2018</strain>
    </source>
</reference>
<evidence type="ECO:0000313" key="1">
    <source>
        <dbReference type="EMBL" id="KAG5165957.1"/>
    </source>
</evidence>
<gene>
    <name evidence="1" type="ORF">JR316_009546</name>
</gene>
<name>A0A8H7XSD6_PSICU</name>
<comment type="caution">
    <text evidence="1">The sequence shown here is derived from an EMBL/GenBank/DDBJ whole genome shotgun (WGS) entry which is preliminary data.</text>
</comment>
<protein>
    <submittedName>
        <fullName evidence="1">Uncharacterized protein</fullName>
    </submittedName>
</protein>
<dbReference type="OrthoDB" id="3223806at2759"/>
<dbReference type="EMBL" id="JAFIQS010000009">
    <property type="protein sequence ID" value="KAG5165957.1"/>
    <property type="molecule type" value="Genomic_DNA"/>
</dbReference>
<organism evidence="1">
    <name type="scientific">Psilocybe cubensis</name>
    <name type="common">Psychedelic mushroom</name>
    <name type="synonym">Stropharia cubensis</name>
    <dbReference type="NCBI Taxonomy" id="181762"/>
    <lineage>
        <taxon>Eukaryota</taxon>
        <taxon>Fungi</taxon>
        <taxon>Dikarya</taxon>
        <taxon>Basidiomycota</taxon>
        <taxon>Agaricomycotina</taxon>
        <taxon>Agaricomycetes</taxon>
        <taxon>Agaricomycetidae</taxon>
        <taxon>Agaricales</taxon>
        <taxon>Agaricineae</taxon>
        <taxon>Strophariaceae</taxon>
        <taxon>Psilocybe</taxon>
    </lineage>
</organism>
<proteinExistence type="predicted"/>
<accession>A0A8H7XSD6</accession>